<dbReference type="PANTHER" id="PTHR32294:SF4">
    <property type="entry name" value="ERROR-PRONE DNA POLYMERASE"/>
    <property type="match status" value="1"/>
</dbReference>
<feature type="domain" description="Polymerase/histidinol phosphatase N-terminal" evidence="15">
    <location>
        <begin position="28"/>
        <end position="95"/>
    </location>
</feature>
<evidence type="ECO:0000256" key="9">
    <source>
        <dbReference type="ARBA" id="ARBA00022763"/>
    </source>
</evidence>
<dbReference type="RefSeq" id="WP_123642730.1">
    <property type="nucleotide sequence ID" value="NZ_ML119086.1"/>
</dbReference>
<dbReference type="GO" id="GO:0008408">
    <property type="term" value="F:3'-5' exonuclease activity"/>
    <property type="evidence" value="ECO:0007669"/>
    <property type="project" value="InterPro"/>
</dbReference>
<keyword evidence="8 13" id="KW-0235">DNA replication</keyword>
<comment type="caution">
    <text evidence="16">The sequence shown here is derived from an EMBL/GenBank/DDBJ whole genome shotgun (WGS) entry which is preliminary data.</text>
</comment>
<evidence type="ECO:0000256" key="10">
    <source>
        <dbReference type="ARBA" id="ARBA00022932"/>
    </source>
</evidence>
<dbReference type="CDD" id="cd04485">
    <property type="entry name" value="DnaE_OBF"/>
    <property type="match status" value="1"/>
</dbReference>
<dbReference type="InterPro" id="IPR004365">
    <property type="entry name" value="NA-bd_OB_tRNA"/>
</dbReference>
<accession>A0A3N2QY90</accession>
<evidence type="ECO:0000313" key="16">
    <source>
        <dbReference type="EMBL" id="ROU00182.1"/>
    </source>
</evidence>
<evidence type="ECO:0000256" key="13">
    <source>
        <dbReference type="HAMAP-Rule" id="MF_01902"/>
    </source>
</evidence>
<dbReference type="GO" id="GO:0003887">
    <property type="term" value="F:DNA-directed DNA polymerase activity"/>
    <property type="evidence" value="ECO:0007669"/>
    <property type="project" value="UniProtKB-UniRule"/>
</dbReference>
<dbReference type="Pfam" id="PF07733">
    <property type="entry name" value="DNA_pol3_alpha"/>
    <property type="match status" value="1"/>
</dbReference>
<dbReference type="EC" id="2.7.7.7" evidence="3 13"/>
<dbReference type="EMBL" id="RDRB01000006">
    <property type="protein sequence ID" value="ROU00182.1"/>
    <property type="molecule type" value="Genomic_DNA"/>
</dbReference>
<dbReference type="GO" id="GO:0006260">
    <property type="term" value="P:DNA replication"/>
    <property type="evidence" value="ECO:0007669"/>
    <property type="project" value="UniProtKB-KW"/>
</dbReference>
<dbReference type="CDD" id="cd07434">
    <property type="entry name" value="PHP_PolIIIA_DnaE2"/>
    <property type="match status" value="1"/>
</dbReference>
<keyword evidence="9 13" id="KW-0227">DNA damage</keyword>
<dbReference type="NCBIfam" id="NF004225">
    <property type="entry name" value="PRK05672.1"/>
    <property type="match status" value="1"/>
</dbReference>
<keyword evidence="7 13" id="KW-0548">Nucleotidyltransferase</keyword>
<dbReference type="InterPro" id="IPR003141">
    <property type="entry name" value="Pol/His_phosphatase_N"/>
</dbReference>
<comment type="function">
    <text evidence="13">DNA polymerase involved in damage-induced mutagenesis and translesion synthesis (TLS). It is not the major replicative DNA polymerase.</text>
</comment>
<evidence type="ECO:0000256" key="11">
    <source>
        <dbReference type="ARBA" id="ARBA00023204"/>
    </source>
</evidence>
<dbReference type="InterPro" id="IPR023073">
    <property type="entry name" value="DnaE2"/>
</dbReference>
<dbReference type="AlphaFoldDB" id="A0A3N2QY90"/>
<dbReference type="Pfam" id="PF01336">
    <property type="entry name" value="tRNA_anti-codon"/>
    <property type="match status" value="1"/>
</dbReference>
<dbReference type="PANTHER" id="PTHR32294">
    <property type="entry name" value="DNA POLYMERASE III SUBUNIT ALPHA"/>
    <property type="match status" value="1"/>
</dbReference>
<dbReference type="GO" id="GO:0006281">
    <property type="term" value="P:DNA repair"/>
    <property type="evidence" value="ECO:0007669"/>
    <property type="project" value="UniProtKB-UniRule"/>
</dbReference>
<dbReference type="Pfam" id="PF02811">
    <property type="entry name" value="PHP"/>
    <property type="match status" value="1"/>
</dbReference>
<evidence type="ECO:0000256" key="14">
    <source>
        <dbReference type="SAM" id="MobiDB-lite"/>
    </source>
</evidence>
<dbReference type="HAMAP" id="MF_01902">
    <property type="entry name" value="DNApol_error_prone"/>
    <property type="match status" value="1"/>
</dbReference>
<feature type="compositionally biased region" description="Basic and acidic residues" evidence="14">
    <location>
        <begin position="1125"/>
        <end position="1139"/>
    </location>
</feature>
<dbReference type="Pfam" id="PF17657">
    <property type="entry name" value="DNA_pol3_finger"/>
    <property type="match status" value="1"/>
</dbReference>
<keyword evidence="5 13" id="KW-0963">Cytoplasm</keyword>
<dbReference type="InterPro" id="IPR029460">
    <property type="entry name" value="DNAPol_HHH"/>
</dbReference>
<evidence type="ECO:0000256" key="8">
    <source>
        <dbReference type="ARBA" id="ARBA00022705"/>
    </source>
</evidence>
<dbReference type="NCBIfam" id="TIGR00594">
    <property type="entry name" value="polc"/>
    <property type="match status" value="1"/>
</dbReference>
<evidence type="ECO:0000256" key="6">
    <source>
        <dbReference type="ARBA" id="ARBA00022679"/>
    </source>
</evidence>
<evidence type="ECO:0000256" key="3">
    <source>
        <dbReference type="ARBA" id="ARBA00012417"/>
    </source>
</evidence>
<dbReference type="InterPro" id="IPR040982">
    <property type="entry name" value="DNA_pol3_finger"/>
</dbReference>
<comment type="subcellular location">
    <subcellularLocation>
        <location evidence="1 13">Cytoplasm</location>
    </subcellularLocation>
</comment>
<protein>
    <recommendedName>
        <fullName evidence="4 13">Error-prone DNA polymerase</fullName>
        <ecNumber evidence="3 13">2.7.7.7</ecNumber>
    </recommendedName>
</protein>
<dbReference type="InterPro" id="IPR004805">
    <property type="entry name" value="DnaE2/DnaE/PolC"/>
</dbReference>
<keyword evidence="17" id="KW-1185">Reference proteome</keyword>
<proteinExistence type="inferred from homology"/>
<evidence type="ECO:0000256" key="4">
    <source>
        <dbReference type="ARBA" id="ARBA00017273"/>
    </source>
</evidence>
<gene>
    <name evidence="16" type="primary">dnaE</name>
    <name evidence="13" type="synonym">dnaE2</name>
    <name evidence="16" type="ORF">EAT49_12815</name>
</gene>
<evidence type="ECO:0000256" key="7">
    <source>
        <dbReference type="ARBA" id="ARBA00022695"/>
    </source>
</evidence>
<name>A0A3N2QY90_9RHOB</name>
<dbReference type="OrthoDB" id="9803237at2"/>
<dbReference type="Proteomes" id="UP000268016">
    <property type="component" value="Unassembled WGS sequence"/>
</dbReference>
<keyword evidence="6 13" id="KW-0808">Transferase</keyword>
<dbReference type="InterPro" id="IPR004013">
    <property type="entry name" value="PHP_dom"/>
</dbReference>
<evidence type="ECO:0000256" key="1">
    <source>
        <dbReference type="ARBA" id="ARBA00004496"/>
    </source>
</evidence>
<comment type="similarity">
    <text evidence="2 13">Belongs to the DNA polymerase type-C family. DnaE2 subfamily.</text>
</comment>
<feature type="region of interest" description="Disordered" evidence="14">
    <location>
        <begin position="1106"/>
        <end position="1139"/>
    </location>
</feature>
<sequence>MPETDHQHPRRTLPEDGEFRPNPRAGFVELGLASCFSFLRGASDAVDLAREAWALGYDALGIADLNSFAGVVRLHTEAKKARLRPVIGTRLELVSGEVFLAYPRDREAYGRLARLISKGRMQDPEGRWQQKGLCQITLGDLAAHAEGSILIAVPPADLETFARALPGMVRRLPQLSHLAASHLYRGDDRARINRLDALAGRHGLAILATNDVLYHTRARRPLQDVMTCIRERTKLDRAGVLLEQNAERHLKGPAEMARLFTEWPHALAAARAVADACSFDLTELAYEYPREVIPEDRSPQAHLEALTWEGAAWRYPQGIPGETRAVLEKELAMIEKLDIARYFLTIHDIIRYARHEASPPILCQGRGSAANSAVCYVLGITAVDPAKHQLLFERFVSEERKEPPDIDVDFEHERREEVIQHIYAKYGRERAGLCATVIHYRPRSAIREVGKVMGLSEDVTGALAKTVWGSWGKTVGDAHAAEAGVDLSDPLLRKTILLAQQLIGMPRHLSQHVGGFILTERPLIETVPIGNGAMPDRSFIEWDKDDIDALGILKVDILALGMLTCIRKCFDLIEAHYGQRWTLATVPKEDARVYDMLCKGDSVGVFQVESRAQMNMLPRLRPREFYDLVIEVAIVRPGPIQGDMVHPYLRRRSGEEAVEYPSPAPPHDPQELKHILGRTLGVPIFQEQAMKIAIDAAKFSPAEANELRKAMATFRSKGTIGALEEKMVGRMVARGYDEDFARRCFDQIKGFGEYGFPESHAASFALLVYVSSWLKCHFPDVFCAALLNSQPMGFYAPAQIVRDAREHGVEVRAPDVNFSDWDSGLEPAVRGYGPPSTEAADVPSVGWVSNPPGSRTNSDAPATFAVRLGLRQVSGLREEDIRRMLSVRDAPFPDLEALQRLGGLKAGQIRRLAEADAMRSMFLERRQALWEARGLRDAPDLPLFRDMRDEGAERPVPLPAMPVCEQVVADYQTLRLSLKAHPMAFLRKSLTRQGYTSTKTLQQSRNRQSVKLAGLVLIRQRPGSAKGVCFVTLEDEFGTANLVIWPKVLETFRKVVMQARLMVIHGYVQRDVEIIHVVARRLEDRSDALLRLAPDGLAPAMARADEVNRPVQGSARSPEPPTLGHPRDVRIIPKSRDFH</sequence>
<dbReference type="InterPro" id="IPR011708">
    <property type="entry name" value="DNA_pol3_alpha_NTPase_dom"/>
</dbReference>
<evidence type="ECO:0000256" key="12">
    <source>
        <dbReference type="ARBA" id="ARBA00049244"/>
    </source>
</evidence>
<dbReference type="SMART" id="SM00481">
    <property type="entry name" value="POLIIIAc"/>
    <property type="match status" value="1"/>
</dbReference>
<evidence type="ECO:0000313" key="17">
    <source>
        <dbReference type="Proteomes" id="UP000268016"/>
    </source>
</evidence>
<organism evidence="16 17">
    <name type="scientific">Histidinibacterium lentulum</name>
    <dbReference type="NCBI Taxonomy" id="2480588"/>
    <lineage>
        <taxon>Bacteria</taxon>
        <taxon>Pseudomonadati</taxon>
        <taxon>Pseudomonadota</taxon>
        <taxon>Alphaproteobacteria</taxon>
        <taxon>Rhodobacterales</taxon>
        <taxon>Paracoccaceae</taxon>
        <taxon>Histidinibacterium</taxon>
    </lineage>
</organism>
<dbReference type="Pfam" id="PF14579">
    <property type="entry name" value="HHH_6"/>
    <property type="match status" value="1"/>
</dbReference>
<feature type="region of interest" description="Disordered" evidence="14">
    <location>
        <begin position="1"/>
        <end position="20"/>
    </location>
</feature>
<evidence type="ECO:0000256" key="5">
    <source>
        <dbReference type="ARBA" id="ARBA00022490"/>
    </source>
</evidence>
<comment type="catalytic activity">
    <reaction evidence="12 13">
        <text>DNA(n) + a 2'-deoxyribonucleoside 5'-triphosphate = DNA(n+1) + diphosphate</text>
        <dbReference type="Rhea" id="RHEA:22508"/>
        <dbReference type="Rhea" id="RHEA-COMP:17339"/>
        <dbReference type="Rhea" id="RHEA-COMP:17340"/>
        <dbReference type="ChEBI" id="CHEBI:33019"/>
        <dbReference type="ChEBI" id="CHEBI:61560"/>
        <dbReference type="ChEBI" id="CHEBI:173112"/>
        <dbReference type="EC" id="2.7.7.7"/>
    </reaction>
</comment>
<keyword evidence="11 13" id="KW-0234">DNA repair</keyword>
<evidence type="ECO:0000259" key="15">
    <source>
        <dbReference type="SMART" id="SM00481"/>
    </source>
</evidence>
<reference evidence="16 17" key="1">
    <citation type="submission" date="2018-10" db="EMBL/GenBank/DDBJ databases">
        <title>Histidinibacterium lentulum gen. nov., sp. nov., a marine bacterium from the culture broth of Picochlorum sp. 122.</title>
        <authorList>
            <person name="Wang G."/>
        </authorList>
    </citation>
    <scope>NUCLEOTIDE SEQUENCE [LARGE SCALE GENOMIC DNA]</scope>
    <source>
        <strain evidence="16 17">B17</strain>
    </source>
</reference>
<evidence type="ECO:0000256" key="2">
    <source>
        <dbReference type="ARBA" id="ARBA00007391"/>
    </source>
</evidence>
<dbReference type="GO" id="GO:0005737">
    <property type="term" value="C:cytoplasm"/>
    <property type="evidence" value="ECO:0007669"/>
    <property type="project" value="UniProtKB-SubCell"/>
</dbReference>
<dbReference type="Gene3D" id="3.20.20.140">
    <property type="entry name" value="Metal-dependent hydrolases"/>
    <property type="match status" value="1"/>
</dbReference>
<keyword evidence="10 13" id="KW-0239">DNA-directed DNA polymerase</keyword>
<dbReference type="GO" id="GO:0003676">
    <property type="term" value="F:nucleic acid binding"/>
    <property type="evidence" value="ECO:0007669"/>
    <property type="project" value="InterPro"/>
</dbReference>